<keyword evidence="2" id="KW-0472">Membrane</keyword>
<feature type="compositionally biased region" description="Low complexity" evidence="1">
    <location>
        <begin position="239"/>
        <end position="258"/>
    </location>
</feature>
<sequence length="258" mass="28025">MGWAGVLLLWALYNCFWQVGVVDFLQGIVYYGIGDGSGAAETFNLNWGVVYVAGGLLVLRGNTLGRGIIIGGAAIEGYNRVRSLTGALFDEKQTDYFTSTLQGGLKLATFAVGVLVTGALIVLLLRDFAAYEPWQPPVNPWTQQAHEARQAHEQAQRAAAQQVQQQPQFPQQQVPQAPQPPQPQRGFGPAPSYPAQPGSQVPQTGYAQPQPQQPQSRPQQPQSQPQQPQPGYGPGPYGGRPAWPQQPQQPQQSPPQQQ</sequence>
<reference evidence="3" key="1">
    <citation type="submission" date="2024-08" db="EMBL/GenBank/DDBJ databases">
        <authorList>
            <person name="Yu S.T."/>
        </authorList>
    </citation>
    <scope>NUCLEOTIDE SEQUENCE</scope>
    <source>
        <strain evidence="3">R33</strain>
    </source>
</reference>
<feature type="region of interest" description="Disordered" evidence="1">
    <location>
        <begin position="140"/>
        <end position="258"/>
    </location>
</feature>
<dbReference type="AlphaFoldDB" id="A0AB39YAJ5"/>
<organism evidence="3">
    <name type="scientific">Streptomyces sp. R33</name>
    <dbReference type="NCBI Taxonomy" id="3238629"/>
    <lineage>
        <taxon>Bacteria</taxon>
        <taxon>Bacillati</taxon>
        <taxon>Actinomycetota</taxon>
        <taxon>Actinomycetes</taxon>
        <taxon>Kitasatosporales</taxon>
        <taxon>Streptomycetaceae</taxon>
        <taxon>Streptomyces</taxon>
    </lineage>
</organism>
<evidence type="ECO:0000256" key="2">
    <source>
        <dbReference type="SAM" id="Phobius"/>
    </source>
</evidence>
<feature type="compositionally biased region" description="Basic and acidic residues" evidence="1">
    <location>
        <begin position="146"/>
        <end position="155"/>
    </location>
</feature>
<protein>
    <submittedName>
        <fullName evidence="3">Uncharacterized protein</fullName>
    </submittedName>
</protein>
<dbReference type="RefSeq" id="WP_369778762.1">
    <property type="nucleotide sequence ID" value="NZ_CP165727.1"/>
</dbReference>
<name>A0AB39YAJ5_9ACTN</name>
<keyword evidence="2" id="KW-0812">Transmembrane</keyword>
<keyword evidence="2" id="KW-1133">Transmembrane helix</keyword>
<dbReference type="EMBL" id="CP165727">
    <property type="protein sequence ID" value="XDV66132.1"/>
    <property type="molecule type" value="Genomic_DNA"/>
</dbReference>
<feature type="compositionally biased region" description="Low complexity" evidence="1">
    <location>
        <begin position="208"/>
        <end position="226"/>
    </location>
</feature>
<feature type="compositionally biased region" description="Polar residues" evidence="1">
    <location>
        <begin position="197"/>
        <end position="207"/>
    </location>
</feature>
<feature type="compositionally biased region" description="Low complexity" evidence="1">
    <location>
        <begin position="156"/>
        <end position="176"/>
    </location>
</feature>
<accession>A0AB39YAJ5</accession>
<evidence type="ECO:0000313" key="3">
    <source>
        <dbReference type="EMBL" id="XDV66132.1"/>
    </source>
</evidence>
<proteinExistence type="predicted"/>
<evidence type="ECO:0000256" key="1">
    <source>
        <dbReference type="SAM" id="MobiDB-lite"/>
    </source>
</evidence>
<gene>
    <name evidence="3" type="ORF">AB5J51_25995</name>
</gene>
<feature type="transmembrane region" description="Helical" evidence="2">
    <location>
        <begin position="107"/>
        <end position="125"/>
    </location>
</feature>